<reference evidence="3 5" key="1">
    <citation type="journal article" date="2014" name="Genome Announc.">
        <title>Complete Genome Sequence of a Virulent Strain, Streptococcus iniae ISET0901, Isolated from Diseased Tilapia.</title>
        <authorList>
            <person name="Pridgeon J.W."/>
            <person name="Zhang D."/>
            <person name="Zhang L."/>
        </authorList>
    </citation>
    <scope>NUCLEOTIDE SEQUENCE [LARGE SCALE GENOMIC DNA]</scope>
    <source>
        <strain evidence="3 5">ISET0901</strain>
    </source>
</reference>
<dbReference type="Gene3D" id="3.30.70.100">
    <property type="match status" value="1"/>
</dbReference>
<dbReference type="KEGG" id="siz:SI82_08115"/>
<dbReference type="InterPro" id="IPR006121">
    <property type="entry name" value="HMA_dom"/>
</dbReference>
<dbReference type="CDD" id="cd00371">
    <property type="entry name" value="HMA"/>
    <property type="match status" value="1"/>
</dbReference>
<evidence type="ECO:0000313" key="4">
    <source>
        <dbReference type="EMBL" id="RLU55510.1"/>
    </source>
</evidence>
<evidence type="ECO:0000259" key="2">
    <source>
        <dbReference type="PROSITE" id="PS50846"/>
    </source>
</evidence>
<keyword evidence="5" id="KW-1185">Reference proteome</keyword>
<dbReference type="KEGG" id="sio:DW64_07990"/>
<dbReference type="KEGG" id="siq:DQ08_08005"/>
<keyword evidence="1" id="KW-0479">Metal-binding</keyword>
<dbReference type="Pfam" id="PF00403">
    <property type="entry name" value="HMA"/>
    <property type="match status" value="1"/>
</dbReference>
<dbReference type="OrthoDB" id="9813965at2"/>
<dbReference type="PROSITE" id="PS01047">
    <property type="entry name" value="HMA_1"/>
    <property type="match status" value="1"/>
</dbReference>
<feature type="domain" description="HMA" evidence="2">
    <location>
        <begin position="1"/>
        <end position="64"/>
    </location>
</feature>
<sequence length="69" mass="7886">MEKIYTISGMKCQGCAQNVKDKLEAVPGVKRVRVDLDNKQVFVQGFIWEPLLKRALASSKFSLTKYQDH</sequence>
<accession>A0A3L8GEC8</accession>
<reference evidence="4 6" key="2">
    <citation type="submission" date="2018-06" db="EMBL/GenBank/DDBJ databases">
        <title>Mutators as drivers of adaptation in pathogenic bacteria and a risk factor for host jumps and vaccine escape.</title>
        <authorList>
            <person name="Barnes A.C."/>
            <person name="Silayeva O."/>
        </authorList>
    </citation>
    <scope>NUCLEOTIDE SEQUENCE [LARGE SCALE GENOMIC DNA]</scope>
    <source>
        <strain evidence="4 6">QMA0445</strain>
    </source>
</reference>
<proteinExistence type="predicted"/>
<dbReference type="EMBL" id="QLQD01000074">
    <property type="protein sequence ID" value="RLU55510.1"/>
    <property type="molecule type" value="Genomic_DNA"/>
</dbReference>
<dbReference type="EMBL" id="CP007586">
    <property type="protein sequence ID" value="AHY16388.1"/>
    <property type="molecule type" value="Genomic_DNA"/>
</dbReference>
<gene>
    <name evidence="4" type="ORF">DIY07_08135</name>
    <name evidence="3" type="ORF">DQ08_08005</name>
</gene>
<evidence type="ECO:0000313" key="3">
    <source>
        <dbReference type="EMBL" id="AHY16388.1"/>
    </source>
</evidence>
<dbReference type="GO" id="GO:0046872">
    <property type="term" value="F:metal ion binding"/>
    <property type="evidence" value="ECO:0007669"/>
    <property type="project" value="UniProtKB-KW"/>
</dbReference>
<organism evidence="4 6">
    <name type="scientific">Streptococcus iniae</name>
    <name type="common">Streptococcus shiloi</name>
    <dbReference type="NCBI Taxonomy" id="1346"/>
    <lineage>
        <taxon>Bacteria</taxon>
        <taxon>Bacillati</taxon>
        <taxon>Bacillota</taxon>
        <taxon>Bacilli</taxon>
        <taxon>Lactobacillales</taxon>
        <taxon>Streptococcaceae</taxon>
        <taxon>Streptococcus</taxon>
    </lineage>
</organism>
<dbReference type="Proteomes" id="UP000269148">
    <property type="component" value="Unassembled WGS sequence"/>
</dbReference>
<dbReference type="InterPro" id="IPR036163">
    <property type="entry name" value="HMA_dom_sf"/>
</dbReference>
<name>A0A3L8GEC8_STRIN</name>
<evidence type="ECO:0000313" key="5">
    <source>
        <dbReference type="Proteomes" id="UP000025245"/>
    </source>
</evidence>
<dbReference type="Proteomes" id="UP000025245">
    <property type="component" value="Chromosome"/>
</dbReference>
<protein>
    <submittedName>
        <fullName evidence="3">Carbonate dehydratase</fullName>
    </submittedName>
    <submittedName>
        <fullName evidence="4">Heavy-metal-associated domain-containing protein</fullName>
    </submittedName>
</protein>
<evidence type="ECO:0000313" key="6">
    <source>
        <dbReference type="Proteomes" id="UP000269148"/>
    </source>
</evidence>
<dbReference type="PROSITE" id="PS50846">
    <property type="entry name" value="HMA_2"/>
    <property type="match status" value="1"/>
</dbReference>
<dbReference type="InterPro" id="IPR017969">
    <property type="entry name" value="Heavy-metal-associated_CS"/>
</dbReference>
<dbReference type="SMR" id="A0A3L8GEC8"/>
<dbReference type="GeneID" id="35766426"/>
<dbReference type="AlphaFoldDB" id="A0A3L8GEC8"/>
<dbReference type="SUPFAM" id="SSF55008">
    <property type="entry name" value="HMA, heavy metal-associated domain"/>
    <property type="match status" value="1"/>
</dbReference>
<dbReference type="RefSeq" id="WP_003101869.1">
    <property type="nucleotide sequence ID" value="NZ_CP010783.1"/>
</dbReference>
<dbReference type="STRING" id="1346.BMF34_08025"/>
<evidence type="ECO:0000256" key="1">
    <source>
        <dbReference type="ARBA" id="ARBA00022723"/>
    </source>
</evidence>